<evidence type="ECO:0000313" key="3">
    <source>
        <dbReference type="Proteomes" id="UP001279410"/>
    </source>
</evidence>
<feature type="region of interest" description="Disordered" evidence="1">
    <location>
        <begin position="56"/>
        <end position="148"/>
    </location>
</feature>
<name>A0AAD3RCF8_LATJO</name>
<accession>A0AAD3RCF8</accession>
<comment type="caution">
    <text evidence="2">The sequence shown here is derived from an EMBL/GenBank/DDBJ whole genome shotgun (WGS) entry which is preliminary data.</text>
</comment>
<sequence length="231" mass="25738">MHSTTRSSSSEDGDNPPSQCHQFPKLPSRPTCLRPQDSYLEGDYARHAHSEAEEGWMFSGKLKQDQRPGSGLVPQQQPSSSCLNKDNRTHEPTESRAEPVRSSSRETRRTEEHLASSEHRWTSDREGQRNSLTPEMEQDDPDKRKVAQTSCRFHREKAEGGCKGGSVLRDRDENHAMSLRKLESREVQGLTSLDQTIMGGWVAGCTLPLAHCDMVLISGGLTGLRGKLSSL</sequence>
<evidence type="ECO:0000313" key="2">
    <source>
        <dbReference type="EMBL" id="GLD62865.1"/>
    </source>
</evidence>
<feature type="compositionally biased region" description="Polar residues" evidence="1">
    <location>
        <begin position="73"/>
        <end position="84"/>
    </location>
</feature>
<feature type="region of interest" description="Disordered" evidence="1">
    <location>
        <begin position="1"/>
        <end position="37"/>
    </location>
</feature>
<reference evidence="2" key="1">
    <citation type="submission" date="2022-08" db="EMBL/GenBank/DDBJ databases">
        <title>Genome sequencing of akame (Lates japonicus).</title>
        <authorList>
            <person name="Hashiguchi Y."/>
            <person name="Takahashi H."/>
        </authorList>
    </citation>
    <scope>NUCLEOTIDE SEQUENCE</scope>
    <source>
        <strain evidence="2">Kochi</strain>
    </source>
</reference>
<gene>
    <name evidence="2" type="ORF">AKAME5_002917700</name>
</gene>
<dbReference type="AlphaFoldDB" id="A0AAD3RCF8"/>
<evidence type="ECO:0000256" key="1">
    <source>
        <dbReference type="SAM" id="MobiDB-lite"/>
    </source>
</evidence>
<dbReference type="Proteomes" id="UP001279410">
    <property type="component" value="Unassembled WGS sequence"/>
</dbReference>
<proteinExistence type="predicted"/>
<organism evidence="2 3">
    <name type="scientific">Lates japonicus</name>
    <name type="common">Japanese lates</name>
    <dbReference type="NCBI Taxonomy" id="270547"/>
    <lineage>
        <taxon>Eukaryota</taxon>
        <taxon>Metazoa</taxon>
        <taxon>Chordata</taxon>
        <taxon>Craniata</taxon>
        <taxon>Vertebrata</taxon>
        <taxon>Euteleostomi</taxon>
        <taxon>Actinopterygii</taxon>
        <taxon>Neopterygii</taxon>
        <taxon>Teleostei</taxon>
        <taxon>Neoteleostei</taxon>
        <taxon>Acanthomorphata</taxon>
        <taxon>Carangaria</taxon>
        <taxon>Carangaria incertae sedis</taxon>
        <taxon>Centropomidae</taxon>
        <taxon>Lates</taxon>
    </lineage>
</organism>
<dbReference type="EMBL" id="BRZM01005293">
    <property type="protein sequence ID" value="GLD62865.1"/>
    <property type="molecule type" value="Genomic_DNA"/>
</dbReference>
<feature type="compositionally biased region" description="Basic and acidic residues" evidence="1">
    <location>
        <begin position="85"/>
        <end position="128"/>
    </location>
</feature>
<protein>
    <submittedName>
        <fullName evidence="2">Uncharacterized protein</fullName>
    </submittedName>
</protein>
<feature type="compositionally biased region" description="Polar residues" evidence="1">
    <location>
        <begin position="1"/>
        <end position="21"/>
    </location>
</feature>
<keyword evidence="3" id="KW-1185">Reference proteome</keyword>